<evidence type="ECO:0000256" key="1">
    <source>
        <dbReference type="SAM" id="MobiDB-lite"/>
    </source>
</evidence>
<feature type="region of interest" description="Disordered" evidence="1">
    <location>
        <begin position="254"/>
        <end position="275"/>
    </location>
</feature>
<dbReference type="AlphaFoldDB" id="A0A6A6PW09"/>
<gene>
    <name evidence="2" type="ORF">BDY17DRAFT_126825</name>
</gene>
<accession>A0A6A6PW09</accession>
<proteinExistence type="predicted"/>
<keyword evidence="3" id="KW-1185">Reference proteome</keyword>
<feature type="compositionally biased region" description="Polar residues" evidence="1">
    <location>
        <begin position="8"/>
        <end position="19"/>
    </location>
</feature>
<feature type="region of interest" description="Disordered" evidence="1">
    <location>
        <begin position="105"/>
        <end position="140"/>
    </location>
</feature>
<name>A0A6A6PW09_9PEZI</name>
<dbReference type="GeneID" id="54470374"/>
<dbReference type="RefSeq" id="XP_033590927.1">
    <property type="nucleotide sequence ID" value="XM_033729372.1"/>
</dbReference>
<evidence type="ECO:0000313" key="2">
    <source>
        <dbReference type="EMBL" id="KAF2484358.1"/>
    </source>
</evidence>
<dbReference type="Proteomes" id="UP000799767">
    <property type="component" value="Unassembled WGS sequence"/>
</dbReference>
<dbReference type="EMBL" id="MU001634">
    <property type="protein sequence ID" value="KAF2484358.1"/>
    <property type="molecule type" value="Genomic_DNA"/>
</dbReference>
<organism evidence="2 3">
    <name type="scientific">Neohortaea acidophila</name>
    <dbReference type="NCBI Taxonomy" id="245834"/>
    <lineage>
        <taxon>Eukaryota</taxon>
        <taxon>Fungi</taxon>
        <taxon>Dikarya</taxon>
        <taxon>Ascomycota</taxon>
        <taxon>Pezizomycotina</taxon>
        <taxon>Dothideomycetes</taxon>
        <taxon>Dothideomycetidae</taxon>
        <taxon>Mycosphaerellales</taxon>
        <taxon>Teratosphaeriaceae</taxon>
        <taxon>Neohortaea</taxon>
    </lineage>
</organism>
<sequence length="275" mass="31077">MGRMASALSRSCTGHQSALSRSTTSRRRVVHKQHQRHQHVPRVAATPSTKWSLRKVSCCLLILPPAWTSSAGSFPARQSHPRHWSDQQHHACQAHQLLLFSGRTRSEMGQQRRRISSRRLSNVRVSRKGRTRYSRASTSVQEHNVTPSHCACPGHTTLYSCRRRRCMSPTGMPLDAIAGDQLSLDYDRGRIFPHQPTGGSASSIRPNYRRLSSWVLFSISSRLNINVYLASNNEESTSSRENIYPQMYIARSRAREGRSGFDGEGRASEAERQRA</sequence>
<protein>
    <submittedName>
        <fullName evidence="2">Uncharacterized protein</fullName>
    </submittedName>
</protein>
<reference evidence="2" key="1">
    <citation type="journal article" date="2020" name="Stud. Mycol.">
        <title>101 Dothideomycetes genomes: a test case for predicting lifestyles and emergence of pathogens.</title>
        <authorList>
            <person name="Haridas S."/>
            <person name="Albert R."/>
            <person name="Binder M."/>
            <person name="Bloem J."/>
            <person name="Labutti K."/>
            <person name="Salamov A."/>
            <person name="Andreopoulos B."/>
            <person name="Baker S."/>
            <person name="Barry K."/>
            <person name="Bills G."/>
            <person name="Bluhm B."/>
            <person name="Cannon C."/>
            <person name="Castanera R."/>
            <person name="Culley D."/>
            <person name="Daum C."/>
            <person name="Ezra D."/>
            <person name="Gonzalez J."/>
            <person name="Henrissat B."/>
            <person name="Kuo A."/>
            <person name="Liang C."/>
            <person name="Lipzen A."/>
            <person name="Lutzoni F."/>
            <person name="Magnuson J."/>
            <person name="Mondo S."/>
            <person name="Nolan M."/>
            <person name="Ohm R."/>
            <person name="Pangilinan J."/>
            <person name="Park H.-J."/>
            <person name="Ramirez L."/>
            <person name="Alfaro M."/>
            <person name="Sun H."/>
            <person name="Tritt A."/>
            <person name="Yoshinaga Y."/>
            <person name="Zwiers L.-H."/>
            <person name="Turgeon B."/>
            <person name="Goodwin S."/>
            <person name="Spatafora J."/>
            <person name="Crous P."/>
            <person name="Grigoriev I."/>
        </authorList>
    </citation>
    <scope>NUCLEOTIDE SEQUENCE</scope>
    <source>
        <strain evidence="2">CBS 113389</strain>
    </source>
</reference>
<evidence type="ECO:0000313" key="3">
    <source>
        <dbReference type="Proteomes" id="UP000799767"/>
    </source>
</evidence>
<feature type="region of interest" description="Disordered" evidence="1">
    <location>
        <begin position="1"/>
        <end position="27"/>
    </location>
</feature>